<organism evidence="1 2">
    <name type="scientific">Chryseobacterium oleae</name>
    <dbReference type="NCBI Taxonomy" id="491207"/>
    <lineage>
        <taxon>Bacteria</taxon>
        <taxon>Pseudomonadati</taxon>
        <taxon>Bacteroidota</taxon>
        <taxon>Flavobacteriia</taxon>
        <taxon>Flavobacteriales</taxon>
        <taxon>Weeksellaceae</taxon>
        <taxon>Chryseobacterium group</taxon>
        <taxon>Chryseobacterium</taxon>
    </lineage>
</organism>
<dbReference type="EMBL" id="FOVD01000011">
    <property type="protein sequence ID" value="SFN91983.1"/>
    <property type="molecule type" value="Genomic_DNA"/>
</dbReference>
<evidence type="ECO:0000313" key="2">
    <source>
        <dbReference type="Proteomes" id="UP000198769"/>
    </source>
</evidence>
<name>A0A1I5CYI7_CHROL</name>
<accession>A0A1I5CYI7</accession>
<reference evidence="2" key="1">
    <citation type="submission" date="2016-10" db="EMBL/GenBank/DDBJ databases">
        <authorList>
            <person name="Varghese N."/>
            <person name="Submissions S."/>
        </authorList>
    </citation>
    <scope>NUCLEOTIDE SEQUENCE [LARGE SCALE GENOMIC DNA]</scope>
    <source>
        <strain evidence="2">DSM 25575</strain>
    </source>
</reference>
<dbReference type="RefSeq" id="WP_090027600.1">
    <property type="nucleotide sequence ID" value="NZ_FOVD01000011.1"/>
</dbReference>
<dbReference type="OrthoDB" id="1452932at2"/>
<dbReference type="Proteomes" id="UP000198769">
    <property type="component" value="Unassembled WGS sequence"/>
</dbReference>
<protein>
    <submittedName>
        <fullName evidence="1">Uncharacterized protein</fullName>
    </submittedName>
</protein>
<sequence length="82" mass="9819">MEKENFEFKNYIFQKGFEKVDETNFVYKVSNDYEVNLYIEQGDYIIPVSPDLEFRKEIPKNEKQAEKEFAVISEVLKISLNK</sequence>
<proteinExistence type="predicted"/>
<gene>
    <name evidence="1" type="ORF">SAMN05421594_4711</name>
</gene>
<dbReference type="AlphaFoldDB" id="A0A1I5CYI7"/>
<keyword evidence="2" id="KW-1185">Reference proteome</keyword>
<evidence type="ECO:0000313" key="1">
    <source>
        <dbReference type="EMBL" id="SFN91983.1"/>
    </source>
</evidence>